<feature type="chain" id="PRO_5040153527" evidence="2">
    <location>
        <begin position="20"/>
        <end position="160"/>
    </location>
</feature>
<accession>A0A9P6ZPJ3</accession>
<evidence type="ECO:0000313" key="4">
    <source>
        <dbReference type="Proteomes" id="UP000714275"/>
    </source>
</evidence>
<keyword evidence="2" id="KW-0732">Signal</keyword>
<feature type="signal peptide" evidence="2">
    <location>
        <begin position="1"/>
        <end position="19"/>
    </location>
</feature>
<evidence type="ECO:0000256" key="2">
    <source>
        <dbReference type="SAM" id="SignalP"/>
    </source>
</evidence>
<dbReference type="AlphaFoldDB" id="A0A9P6ZPJ3"/>
<organism evidence="3 4">
    <name type="scientific">Suillus placidus</name>
    <dbReference type="NCBI Taxonomy" id="48579"/>
    <lineage>
        <taxon>Eukaryota</taxon>
        <taxon>Fungi</taxon>
        <taxon>Dikarya</taxon>
        <taxon>Basidiomycota</taxon>
        <taxon>Agaricomycotina</taxon>
        <taxon>Agaricomycetes</taxon>
        <taxon>Agaricomycetidae</taxon>
        <taxon>Boletales</taxon>
        <taxon>Suillineae</taxon>
        <taxon>Suillaceae</taxon>
        <taxon>Suillus</taxon>
    </lineage>
</organism>
<evidence type="ECO:0000313" key="3">
    <source>
        <dbReference type="EMBL" id="KAG1774414.1"/>
    </source>
</evidence>
<keyword evidence="4" id="KW-1185">Reference proteome</keyword>
<feature type="region of interest" description="Disordered" evidence="1">
    <location>
        <begin position="62"/>
        <end position="93"/>
    </location>
</feature>
<evidence type="ECO:0000256" key="1">
    <source>
        <dbReference type="SAM" id="MobiDB-lite"/>
    </source>
</evidence>
<gene>
    <name evidence="3" type="ORF">EV702DRAFT_1270022</name>
</gene>
<name>A0A9P6ZPJ3_9AGAM</name>
<sequence>MKTLCLSAVLAFLHHGARGSPRSAQGRLLNSITASAHQANLPPAHGRDLRGHLAHGRAGETYVPSDKVTDHGKKRKRADTDSNVRQLEASRGGTWESEVTKKAGSRDGVCLLRPAPSNFSQDDTYSYSLLEMVVVTVVQVPITVADSLSILGHGLCKIRV</sequence>
<protein>
    <submittedName>
        <fullName evidence="3">Uncharacterized protein</fullName>
    </submittedName>
</protein>
<comment type="caution">
    <text evidence="3">The sequence shown here is derived from an EMBL/GenBank/DDBJ whole genome shotgun (WGS) entry which is preliminary data.</text>
</comment>
<reference evidence="3" key="1">
    <citation type="journal article" date="2020" name="New Phytol.">
        <title>Comparative genomics reveals dynamic genome evolution in host specialist ectomycorrhizal fungi.</title>
        <authorList>
            <person name="Lofgren L.A."/>
            <person name="Nguyen N.H."/>
            <person name="Vilgalys R."/>
            <person name="Ruytinx J."/>
            <person name="Liao H.L."/>
            <person name="Branco S."/>
            <person name="Kuo A."/>
            <person name="LaButti K."/>
            <person name="Lipzen A."/>
            <person name="Andreopoulos W."/>
            <person name="Pangilinan J."/>
            <person name="Riley R."/>
            <person name="Hundley H."/>
            <person name="Na H."/>
            <person name="Barry K."/>
            <person name="Grigoriev I.V."/>
            <person name="Stajich J.E."/>
            <person name="Kennedy P.G."/>
        </authorList>
    </citation>
    <scope>NUCLEOTIDE SEQUENCE</scope>
    <source>
        <strain evidence="3">DOB743</strain>
    </source>
</reference>
<dbReference type="Proteomes" id="UP000714275">
    <property type="component" value="Unassembled WGS sequence"/>
</dbReference>
<dbReference type="EMBL" id="JABBWD010000042">
    <property type="protein sequence ID" value="KAG1774414.1"/>
    <property type="molecule type" value="Genomic_DNA"/>
</dbReference>
<proteinExistence type="predicted"/>